<evidence type="ECO:0000256" key="1">
    <source>
        <dbReference type="ARBA" id="ARBA00022603"/>
    </source>
</evidence>
<keyword evidence="9" id="KW-1185">Reference proteome</keyword>
<evidence type="ECO:0000256" key="4">
    <source>
        <dbReference type="ARBA" id="ARBA00048391"/>
    </source>
</evidence>
<evidence type="ECO:0000256" key="2">
    <source>
        <dbReference type="ARBA" id="ARBA00022679"/>
    </source>
</evidence>
<dbReference type="PANTHER" id="PTHR18895:SF74">
    <property type="entry name" value="MTRF1L RELEASE FACTOR GLUTAMINE METHYLTRANSFERASE"/>
    <property type="match status" value="1"/>
</dbReference>
<accession>A0ABT1ZAH6</accession>
<evidence type="ECO:0000313" key="9">
    <source>
        <dbReference type="Proteomes" id="UP001204320"/>
    </source>
</evidence>
<dbReference type="InterPro" id="IPR029063">
    <property type="entry name" value="SAM-dependent_MTases_sf"/>
</dbReference>
<comment type="caution">
    <text evidence="8">The sequence shown here is derived from an EMBL/GenBank/DDBJ whole genome shotgun (WGS) entry which is preliminary data.</text>
</comment>
<keyword evidence="3 5" id="KW-0949">S-adenosyl-L-methionine</keyword>
<protein>
    <recommendedName>
        <fullName evidence="5">Release factor glutamine methyltransferase</fullName>
        <shortName evidence="5">RF MTase</shortName>
        <ecNumber evidence="5">2.1.1.297</ecNumber>
    </recommendedName>
    <alternativeName>
        <fullName evidence="5">N5-glutamine methyltransferase PrmC</fullName>
    </alternativeName>
    <alternativeName>
        <fullName evidence="5">Protein-(glutamine-N5) MTase PrmC</fullName>
    </alternativeName>
    <alternativeName>
        <fullName evidence="5">Protein-glutamine N-methyltransferase PrmC</fullName>
    </alternativeName>
</protein>
<dbReference type="InterPro" id="IPR040758">
    <property type="entry name" value="PrmC_N"/>
</dbReference>
<feature type="binding site" evidence="5">
    <location>
        <begin position="184"/>
        <end position="188"/>
    </location>
    <ligand>
        <name>S-adenosyl-L-methionine</name>
        <dbReference type="ChEBI" id="CHEBI:59789"/>
    </ligand>
</feature>
<dbReference type="EC" id="2.1.1.297" evidence="5"/>
<dbReference type="Gene3D" id="3.40.50.150">
    <property type="entry name" value="Vaccinia Virus protein VP39"/>
    <property type="match status" value="1"/>
</dbReference>
<dbReference type="InterPro" id="IPR007848">
    <property type="entry name" value="Small_mtfrase_dom"/>
</dbReference>
<dbReference type="PANTHER" id="PTHR18895">
    <property type="entry name" value="HEMK METHYLTRANSFERASE"/>
    <property type="match status" value="1"/>
</dbReference>
<dbReference type="Pfam" id="PF17827">
    <property type="entry name" value="PrmC_N"/>
    <property type="match status" value="1"/>
</dbReference>
<feature type="domain" description="Methyltransferase small" evidence="6">
    <location>
        <begin position="178"/>
        <end position="257"/>
    </location>
</feature>
<dbReference type="InterPro" id="IPR019874">
    <property type="entry name" value="RF_methyltr_PrmC"/>
</dbReference>
<evidence type="ECO:0000259" key="7">
    <source>
        <dbReference type="Pfam" id="PF17827"/>
    </source>
</evidence>
<dbReference type="InterPro" id="IPR002052">
    <property type="entry name" value="DNA_methylase_N6_adenine_CS"/>
</dbReference>
<dbReference type="InterPro" id="IPR004556">
    <property type="entry name" value="HemK-like"/>
</dbReference>
<feature type="binding site" evidence="5">
    <location>
        <position position="254"/>
    </location>
    <ligand>
        <name>S-adenosyl-L-methionine</name>
        <dbReference type="ChEBI" id="CHEBI:59789"/>
    </ligand>
</feature>
<reference evidence="8 9" key="1">
    <citation type="submission" date="2022-08" db="EMBL/GenBank/DDBJ databases">
        <title>Tractidigestivibacter montrealensis type strain KD21.</title>
        <authorList>
            <person name="Diop K."/>
            <person name="Richard C."/>
            <person name="Routy B."/>
        </authorList>
    </citation>
    <scope>NUCLEOTIDE SEQUENCE [LARGE SCALE GENOMIC DNA]</scope>
    <source>
        <strain evidence="8 9">KD21</strain>
    </source>
</reference>
<keyword evidence="1 5" id="KW-0489">Methyltransferase</keyword>
<dbReference type="Gene3D" id="1.10.8.10">
    <property type="entry name" value="DNA helicase RuvA subunit, C-terminal domain"/>
    <property type="match status" value="1"/>
</dbReference>
<dbReference type="GO" id="GO:0008168">
    <property type="term" value="F:methyltransferase activity"/>
    <property type="evidence" value="ECO:0007669"/>
    <property type="project" value="UniProtKB-KW"/>
</dbReference>
<organism evidence="8 9">
    <name type="scientific">Tractidigestivibacter montrealensis</name>
    <dbReference type="NCBI Taxonomy" id="2972466"/>
    <lineage>
        <taxon>Bacteria</taxon>
        <taxon>Bacillati</taxon>
        <taxon>Actinomycetota</taxon>
        <taxon>Coriobacteriia</taxon>
        <taxon>Coriobacteriales</taxon>
        <taxon>Atopobiaceae</taxon>
        <taxon>Tractidigestivibacter</taxon>
    </lineage>
</organism>
<dbReference type="NCBIfam" id="TIGR00536">
    <property type="entry name" value="hemK_fam"/>
    <property type="match status" value="1"/>
</dbReference>
<dbReference type="SUPFAM" id="SSF53335">
    <property type="entry name" value="S-adenosyl-L-methionine-dependent methyltransferases"/>
    <property type="match status" value="1"/>
</dbReference>
<dbReference type="GO" id="GO:0032259">
    <property type="term" value="P:methylation"/>
    <property type="evidence" value="ECO:0007669"/>
    <property type="project" value="UniProtKB-KW"/>
</dbReference>
<name>A0ABT1ZAH6_9ACTN</name>
<dbReference type="HAMAP" id="MF_02126">
    <property type="entry name" value="RF_methyltr_PrmC"/>
    <property type="match status" value="1"/>
</dbReference>
<feature type="binding site" evidence="5">
    <location>
        <begin position="254"/>
        <end position="257"/>
    </location>
    <ligand>
        <name>substrate</name>
    </ligand>
</feature>
<comment type="catalytic activity">
    <reaction evidence="4 5">
        <text>L-glutaminyl-[peptide chain release factor] + S-adenosyl-L-methionine = N(5)-methyl-L-glutaminyl-[peptide chain release factor] + S-adenosyl-L-homocysteine + H(+)</text>
        <dbReference type="Rhea" id="RHEA:42896"/>
        <dbReference type="Rhea" id="RHEA-COMP:10271"/>
        <dbReference type="Rhea" id="RHEA-COMP:10272"/>
        <dbReference type="ChEBI" id="CHEBI:15378"/>
        <dbReference type="ChEBI" id="CHEBI:30011"/>
        <dbReference type="ChEBI" id="CHEBI:57856"/>
        <dbReference type="ChEBI" id="CHEBI:59789"/>
        <dbReference type="ChEBI" id="CHEBI:61891"/>
        <dbReference type="EC" id="2.1.1.297"/>
    </reaction>
</comment>
<evidence type="ECO:0000256" key="5">
    <source>
        <dbReference type="HAMAP-Rule" id="MF_02126"/>
    </source>
</evidence>
<dbReference type="CDD" id="cd02440">
    <property type="entry name" value="AdoMet_MTases"/>
    <property type="match status" value="1"/>
</dbReference>
<sequence>MANEAWTVKRILEWTRGYLERKGDEHPRLSAEWLISDVTGLSRVQIYMNFDKPLTPSKLDAMHDAVVRRGRGEPLQYVTGEMPFRHIVLHCERGVLIPRPETEVLVDAALEGVDAATLTFPAILGEVPEPAQDKAADENAEGASPFGDVSAEKGEALVEEGAKPAAPAEPPVLVEPGCRVLEIGTGTGCIALSIASERPGTRVVATDLSPQAVALATRNRDALGLEHAVTVVEGDLASAVDPELMGTFAVLVSNPPYIPSAVVPTLPQEVIGYEPGLALDGGEDGLDVFRRILELAPRALLPGGMLCCELFEDNVGTAAELVRAQSGWASADVREDLTHRPRVLVAVREE</sequence>
<feature type="binding site" evidence="5">
    <location>
        <position position="207"/>
    </location>
    <ligand>
        <name>S-adenosyl-L-methionine</name>
        <dbReference type="ChEBI" id="CHEBI:59789"/>
    </ligand>
</feature>
<gene>
    <name evidence="5" type="primary">prmC</name>
    <name evidence="8" type="ORF">NVS32_09575</name>
</gene>
<feature type="domain" description="Release factor glutamine methyltransferase N-terminal" evidence="7">
    <location>
        <begin position="11"/>
        <end position="80"/>
    </location>
</feature>
<dbReference type="Pfam" id="PF05175">
    <property type="entry name" value="MTS"/>
    <property type="match status" value="1"/>
</dbReference>
<proteinExistence type="inferred from homology"/>
<evidence type="ECO:0000256" key="3">
    <source>
        <dbReference type="ARBA" id="ARBA00022691"/>
    </source>
</evidence>
<comment type="function">
    <text evidence="5">Methylates the class 1 translation termination release factors RF1/PrfA and RF2/PrfB on the glutamine residue of the universally conserved GGQ motif.</text>
</comment>
<dbReference type="EMBL" id="JANSKA010000007">
    <property type="protein sequence ID" value="MCR9037196.1"/>
    <property type="molecule type" value="Genomic_DNA"/>
</dbReference>
<dbReference type="Proteomes" id="UP001204320">
    <property type="component" value="Unassembled WGS sequence"/>
</dbReference>
<evidence type="ECO:0000313" key="8">
    <source>
        <dbReference type="EMBL" id="MCR9037196.1"/>
    </source>
</evidence>
<dbReference type="RefSeq" id="WP_258499618.1">
    <property type="nucleotide sequence ID" value="NZ_JANSKA010000007.1"/>
</dbReference>
<dbReference type="InterPro" id="IPR050320">
    <property type="entry name" value="N5-glutamine_MTase"/>
</dbReference>
<dbReference type="PROSITE" id="PS00092">
    <property type="entry name" value="N6_MTASE"/>
    <property type="match status" value="1"/>
</dbReference>
<comment type="caution">
    <text evidence="5">Lacks conserved residue(s) required for the propagation of feature annotation.</text>
</comment>
<comment type="similarity">
    <text evidence="5">Belongs to the protein N5-glutamine methyltransferase family. PrmC subfamily.</text>
</comment>
<keyword evidence="2 5" id="KW-0808">Transferase</keyword>
<evidence type="ECO:0000259" key="6">
    <source>
        <dbReference type="Pfam" id="PF05175"/>
    </source>
</evidence>